<sequence length="62" mass="7489">MEHKTKRLNLLIQPSLHEDIKKISVVKATNLNEIVNQALREYRDKEKRSLEKYEEIQRVRNT</sequence>
<keyword evidence="3" id="KW-1185">Reference proteome</keyword>
<dbReference type="AlphaFoldDB" id="F5YDG2"/>
<dbReference type="Proteomes" id="UP000009222">
    <property type="component" value="Chromosome"/>
</dbReference>
<gene>
    <name evidence="2" type="ordered locus">TREAZ_0366</name>
</gene>
<dbReference type="STRING" id="545695.TREAZ_0366"/>
<dbReference type="GO" id="GO:0006355">
    <property type="term" value="P:regulation of DNA-templated transcription"/>
    <property type="evidence" value="ECO:0007669"/>
    <property type="project" value="InterPro"/>
</dbReference>
<evidence type="ECO:0000313" key="3">
    <source>
        <dbReference type="Proteomes" id="UP000009222"/>
    </source>
</evidence>
<reference evidence="3" key="1">
    <citation type="submission" date="2009-12" db="EMBL/GenBank/DDBJ databases">
        <title>Complete sequence of Treponema azotonutricium strain ZAS-9.</title>
        <authorList>
            <person name="Tetu S.G."/>
            <person name="Matson E."/>
            <person name="Ren Q."/>
            <person name="Seshadri R."/>
            <person name="Elbourne L."/>
            <person name="Hassan K.A."/>
            <person name="Durkin A."/>
            <person name="Radune D."/>
            <person name="Mohamoud Y."/>
            <person name="Shay R."/>
            <person name="Jin S."/>
            <person name="Zhang X."/>
            <person name="Lucey K."/>
            <person name="Ballor N.R."/>
            <person name="Ottesen E."/>
            <person name="Rosenthal R."/>
            <person name="Allen A."/>
            <person name="Leadbetter J.R."/>
            <person name="Paulsen I.T."/>
        </authorList>
    </citation>
    <scope>NUCLEOTIDE SEQUENCE [LARGE SCALE GENOMIC DNA]</scope>
    <source>
        <strain evidence="3">ATCC BAA-888 / DSM 13862 / ZAS-9</strain>
    </source>
</reference>
<accession>F5YDG2</accession>
<evidence type="ECO:0000256" key="1">
    <source>
        <dbReference type="SAM" id="Coils"/>
    </source>
</evidence>
<proteinExistence type="predicted"/>
<keyword evidence="1" id="KW-0175">Coiled coil</keyword>
<dbReference type="SUPFAM" id="SSF47598">
    <property type="entry name" value="Ribbon-helix-helix"/>
    <property type="match status" value="1"/>
</dbReference>
<name>F5YDG2_LEAAZ</name>
<feature type="coiled-coil region" evidence="1">
    <location>
        <begin position="28"/>
        <end position="59"/>
    </location>
</feature>
<reference evidence="2 3" key="2">
    <citation type="journal article" date="2011" name="ISME J.">
        <title>RNA-seq reveals cooperative metabolic interactions between two termite-gut spirochete species in co-culture.</title>
        <authorList>
            <person name="Rosenthal A.Z."/>
            <person name="Matson E.G."/>
            <person name="Eldar A."/>
            <person name="Leadbetter J.R."/>
        </authorList>
    </citation>
    <scope>NUCLEOTIDE SEQUENCE [LARGE SCALE GENOMIC DNA]</scope>
    <source>
        <strain evidence="3">ATCC BAA-888 / DSM 13862 / ZAS-9</strain>
    </source>
</reference>
<dbReference type="EMBL" id="CP001841">
    <property type="protein sequence ID" value="AEF80556.1"/>
    <property type="molecule type" value="Genomic_DNA"/>
</dbReference>
<dbReference type="InterPro" id="IPR010985">
    <property type="entry name" value="Ribbon_hlx_hlx"/>
</dbReference>
<protein>
    <submittedName>
        <fullName evidence="2">Uncharacterized protein</fullName>
    </submittedName>
</protein>
<organism evidence="2 3">
    <name type="scientific">Leadbettera azotonutricia (strain ATCC BAA-888 / DSM 13862 / ZAS-9)</name>
    <name type="common">Treponema azotonutricium</name>
    <dbReference type="NCBI Taxonomy" id="545695"/>
    <lineage>
        <taxon>Bacteria</taxon>
        <taxon>Pseudomonadati</taxon>
        <taxon>Spirochaetota</taxon>
        <taxon>Spirochaetia</taxon>
        <taxon>Spirochaetales</taxon>
        <taxon>Breznakiellaceae</taxon>
        <taxon>Leadbettera</taxon>
    </lineage>
</organism>
<dbReference type="KEGG" id="taz:TREAZ_0366"/>
<dbReference type="HOGENOM" id="CLU_2902961_0_0_12"/>
<evidence type="ECO:0000313" key="2">
    <source>
        <dbReference type="EMBL" id="AEF80556.1"/>
    </source>
</evidence>
<dbReference type="InParanoid" id="F5YDG2"/>